<dbReference type="AlphaFoldDB" id="C9A571"/>
<gene>
    <name evidence="2" type="ORF">ECBG_00032</name>
</gene>
<keyword evidence="1" id="KW-1133">Transmembrane helix</keyword>
<feature type="transmembrane region" description="Helical" evidence="1">
    <location>
        <begin position="73"/>
        <end position="94"/>
    </location>
</feature>
<keyword evidence="3" id="KW-1185">Reference proteome</keyword>
<dbReference type="GeneID" id="15141251"/>
<reference evidence="2 3" key="1">
    <citation type="submission" date="2009-02" db="EMBL/GenBank/DDBJ databases">
        <authorList>
            <consortium name="The Broad Institute Genome Sequencing Platform"/>
            <person name="Feldgarden M."/>
            <person name="Young S.K."/>
            <person name="Kodira C.D."/>
            <person name="Zeng Q."/>
            <person name="Koehrsen M."/>
            <person name="Alvarado L."/>
            <person name="Berlin A."/>
            <person name="Borenstein D."/>
            <person name="Chen Z."/>
            <person name="Engels R."/>
            <person name="Freedman E."/>
            <person name="Gellesch M."/>
            <person name="Goldberg J."/>
            <person name="Griggs A."/>
            <person name="Gujja S."/>
            <person name="Heiman D."/>
            <person name="Hepburn T."/>
            <person name="Howarth C."/>
            <person name="Jen D."/>
            <person name="Larson L."/>
            <person name="Lewis B."/>
            <person name="Mehta T."/>
            <person name="Park D."/>
            <person name="Pearson M."/>
            <person name="Roberts A."/>
            <person name="Saif S."/>
            <person name="Shea T."/>
            <person name="Shenoy N."/>
            <person name="Sisk P."/>
            <person name="Stolte C."/>
            <person name="Sykes S."/>
            <person name="Walk T."/>
            <person name="White J."/>
            <person name="Yandava C."/>
            <person name="Gilmore M."/>
            <person name="Manson J."/>
            <person name="Palmer K."/>
            <person name="Carniol K."/>
            <person name="Lander E."/>
            <person name="Nusbaum C."/>
            <person name="Galagan J."/>
            <person name="Birren B."/>
        </authorList>
    </citation>
    <scope>NUCLEOTIDE SEQUENCE [LARGE SCALE GENOMIC DNA]</scope>
    <source>
        <strain evidence="2 3">EC20</strain>
    </source>
</reference>
<feature type="transmembrane region" description="Helical" evidence="1">
    <location>
        <begin position="141"/>
        <end position="161"/>
    </location>
</feature>
<protein>
    <recommendedName>
        <fullName evidence="4">DUF624 domain-containing protein</fullName>
    </recommendedName>
</protein>
<dbReference type="HOGENOM" id="CLU_081578_4_0_9"/>
<feature type="transmembrane region" description="Helical" evidence="1">
    <location>
        <begin position="20"/>
        <end position="43"/>
    </location>
</feature>
<feature type="transmembrane region" description="Helical" evidence="1">
    <location>
        <begin position="106"/>
        <end position="129"/>
    </location>
</feature>
<proteinExistence type="predicted"/>
<keyword evidence="1" id="KW-0472">Membrane</keyword>
<dbReference type="Pfam" id="PF04854">
    <property type="entry name" value="DUF624"/>
    <property type="match status" value="1"/>
</dbReference>
<reference evidence="2 3" key="2">
    <citation type="submission" date="2013-03" db="EMBL/GenBank/DDBJ databases">
        <title>The Genome Sequence of Enterococcus casseliflavus EC20 (899205).</title>
        <authorList>
            <consortium name="The Broad Institute Genomics Platform"/>
            <consortium name="The Broad Institute Genome Sequencing Center for Infectious Disease"/>
            <person name="Russ C."/>
            <person name="Feldgarden M."/>
            <person name="Gilmore M."/>
            <person name="Manson J."/>
            <person name="Palmer K."/>
            <person name="Carniol K."/>
            <person name="Walker B."/>
            <person name="Young S.K."/>
            <person name="Zeng Q."/>
            <person name="Gargeya S."/>
            <person name="Fitzgerald M."/>
            <person name="Haas B."/>
            <person name="Abouelleil A."/>
            <person name="Allen A.W."/>
            <person name="Alvarado L."/>
            <person name="Arachchi H.M."/>
            <person name="Berlin A.M."/>
            <person name="Chapman S.B."/>
            <person name="Gainer-Dewar J."/>
            <person name="Goldberg J."/>
            <person name="Griggs A."/>
            <person name="Gujja S."/>
            <person name="Hansen M."/>
            <person name="Howarth C."/>
            <person name="Imamovic A."/>
            <person name="Ireland A."/>
            <person name="Larimer J."/>
            <person name="McCowan C."/>
            <person name="Murphy C."/>
            <person name="Pearson M."/>
            <person name="Poon T.W."/>
            <person name="Priest M."/>
            <person name="Roberts A."/>
            <person name="Saif S."/>
            <person name="Shea T."/>
            <person name="Sisk P."/>
            <person name="Sykes S."/>
            <person name="Wortman J."/>
            <person name="Nusbaum C."/>
            <person name="Birren B."/>
        </authorList>
    </citation>
    <scope>NUCLEOTIDE SEQUENCE [LARGE SCALE GENOMIC DNA]</scope>
    <source>
        <strain evidence="2 3">EC20</strain>
    </source>
</reference>
<dbReference type="KEGG" id="ecas:ECBG_00032"/>
<dbReference type="EMBL" id="CP004856">
    <property type="protein sequence ID" value="EEV37763.1"/>
    <property type="molecule type" value="Genomic_DNA"/>
</dbReference>
<name>C9A571_ENTCA</name>
<dbReference type="InterPro" id="IPR006938">
    <property type="entry name" value="DUF624"/>
</dbReference>
<keyword evidence="1" id="KW-0812">Transmembrane</keyword>
<dbReference type="Proteomes" id="UP000012675">
    <property type="component" value="Chromosome"/>
</dbReference>
<dbReference type="eggNOG" id="COG5578">
    <property type="taxonomic scope" value="Bacteria"/>
</dbReference>
<accession>C9A571</accession>
<dbReference type="RefSeq" id="WP_015509052.1">
    <property type="nucleotide sequence ID" value="NC_020995.1"/>
</dbReference>
<sequence>MSQKIYAVCELLYYMMSLNFLWICYTLAGGFFLGIIPATIAVYECIRKRLLQKDESPAGPLFRKCYRQNRQKNSVVSLVAFVLTGLLLISYLLMKEAVIENILFEFAIRANLWLLFLLFLVFFPVHAYFSLNRFKMLLQPLVFIFICPLQTFASVMIIGVIGSIYFLYPLLGICLGVGLPAYCIGYLFFKKFTKMKGVYF</sequence>
<evidence type="ECO:0000256" key="1">
    <source>
        <dbReference type="SAM" id="Phobius"/>
    </source>
</evidence>
<evidence type="ECO:0008006" key="4">
    <source>
        <dbReference type="Google" id="ProtNLM"/>
    </source>
</evidence>
<evidence type="ECO:0000313" key="2">
    <source>
        <dbReference type="EMBL" id="EEV37763.1"/>
    </source>
</evidence>
<feature type="transmembrane region" description="Helical" evidence="1">
    <location>
        <begin position="167"/>
        <end position="189"/>
    </location>
</feature>
<evidence type="ECO:0000313" key="3">
    <source>
        <dbReference type="Proteomes" id="UP000012675"/>
    </source>
</evidence>
<organism evidence="2 3">
    <name type="scientific">Enterococcus casseliflavus EC20</name>
    <dbReference type="NCBI Taxonomy" id="565655"/>
    <lineage>
        <taxon>Bacteria</taxon>
        <taxon>Bacillati</taxon>
        <taxon>Bacillota</taxon>
        <taxon>Bacilli</taxon>
        <taxon>Lactobacillales</taxon>
        <taxon>Enterococcaceae</taxon>
        <taxon>Enterococcus</taxon>
    </lineage>
</organism>